<proteinExistence type="predicted"/>
<comment type="caution">
    <text evidence="1">The sequence shown here is derived from an EMBL/GenBank/DDBJ whole genome shotgun (WGS) entry which is preliminary data.</text>
</comment>
<evidence type="ECO:0000313" key="2">
    <source>
        <dbReference type="Proteomes" id="UP000076603"/>
    </source>
</evidence>
<dbReference type="STRING" id="1121326.CLMAG_30910"/>
<reference evidence="1 2" key="1">
    <citation type="submission" date="2016-04" db="EMBL/GenBank/DDBJ databases">
        <title>Genome sequence of Clostridium magnum DSM 2767.</title>
        <authorList>
            <person name="Poehlein A."/>
            <person name="Uhlig R."/>
            <person name="Fischer R."/>
            <person name="Bahl H."/>
            <person name="Daniel R."/>
        </authorList>
    </citation>
    <scope>NUCLEOTIDE SEQUENCE [LARGE SCALE GENOMIC DNA]</scope>
    <source>
        <strain evidence="1 2">DSM 2767</strain>
    </source>
</reference>
<dbReference type="InterPro" id="IPR011009">
    <property type="entry name" value="Kinase-like_dom_sf"/>
</dbReference>
<dbReference type="OrthoDB" id="1919723at2"/>
<dbReference type="SUPFAM" id="SSF56112">
    <property type="entry name" value="Protein kinase-like (PK-like)"/>
    <property type="match status" value="1"/>
</dbReference>
<name>A0A161YL77_9CLOT</name>
<dbReference type="EMBL" id="LWAE01000003">
    <property type="protein sequence ID" value="KZL91332.1"/>
    <property type="molecule type" value="Genomic_DNA"/>
</dbReference>
<organism evidence="1 2">
    <name type="scientific">Clostridium magnum DSM 2767</name>
    <dbReference type="NCBI Taxonomy" id="1121326"/>
    <lineage>
        <taxon>Bacteria</taxon>
        <taxon>Bacillati</taxon>
        <taxon>Bacillota</taxon>
        <taxon>Clostridia</taxon>
        <taxon>Eubacteriales</taxon>
        <taxon>Clostridiaceae</taxon>
        <taxon>Clostridium</taxon>
    </lineage>
</organism>
<gene>
    <name evidence="1" type="ORF">CLMAG_30910</name>
</gene>
<accession>A0A161YL77</accession>
<dbReference type="RefSeq" id="WP_066623909.1">
    <property type="nucleotide sequence ID" value="NZ_FQXL01000005.1"/>
</dbReference>
<dbReference type="AlphaFoldDB" id="A0A161YL77"/>
<sequence length="402" mass="46126">MDIVEILDEINKTSEKVKDKIAPVEMLKKFNGGRSGAGVYMVEYGSDNRVGILKVTSSNEAEVFYKAYELAAKNNMHKFIAKSIANYELKKEAGVILYANLYDLAGDDIYKSETFLDKVVNEDELKDSIISKMTKFLFSWNKEHIKKHLSPVDIVKNELSYRYMDNKYVQAFEDIGVDKFTKWISLDGTDLMLPNPYYYFNSEDVWDNLKVICLTAHAHGDFQGDNIIITENKPVIIDFCDLIDDCNVFHDLRYLESITLGDYLQIDNECNRELWSRVCESLSEGITEVDIPQGKGMSLLRQLMPKLRENVKLVVSDSRNSLYNPSFYLAGVASGLINMRKYSDSNKKKAAFIYAAYNLKMFLKDEAVNMYNPRLDSCMILNWKAEKIENAFVVLQPISLRA</sequence>
<dbReference type="Proteomes" id="UP000076603">
    <property type="component" value="Unassembled WGS sequence"/>
</dbReference>
<protein>
    <recommendedName>
        <fullName evidence="3">Aminoglycoside phosphotransferase domain-containing protein</fullName>
    </recommendedName>
</protein>
<dbReference type="PATRIC" id="fig|1121326.3.peg.3118"/>
<evidence type="ECO:0008006" key="3">
    <source>
        <dbReference type="Google" id="ProtNLM"/>
    </source>
</evidence>
<keyword evidence="2" id="KW-1185">Reference proteome</keyword>
<evidence type="ECO:0000313" key="1">
    <source>
        <dbReference type="EMBL" id="KZL91332.1"/>
    </source>
</evidence>